<dbReference type="AlphaFoldDB" id="A0AAV1H9Q9"/>
<sequence length="105" mass="11617">MRADEFITPTRLLVCCRSLIFVTCVSELYEEFQEEVNSGTPLPLVLSTLVGFSSDIHVDISAGVKRLQEAFRPKRTSLPPGPMSSACNKQVSRELTANRSDCLLV</sequence>
<organism evidence="1 2">
    <name type="scientific">Xyrichtys novacula</name>
    <name type="common">Pearly razorfish</name>
    <name type="synonym">Hemipteronotus novacula</name>
    <dbReference type="NCBI Taxonomy" id="13765"/>
    <lineage>
        <taxon>Eukaryota</taxon>
        <taxon>Metazoa</taxon>
        <taxon>Chordata</taxon>
        <taxon>Craniata</taxon>
        <taxon>Vertebrata</taxon>
        <taxon>Euteleostomi</taxon>
        <taxon>Actinopterygii</taxon>
        <taxon>Neopterygii</taxon>
        <taxon>Teleostei</taxon>
        <taxon>Neoteleostei</taxon>
        <taxon>Acanthomorphata</taxon>
        <taxon>Eupercaria</taxon>
        <taxon>Labriformes</taxon>
        <taxon>Labridae</taxon>
        <taxon>Xyrichtys</taxon>
    </lineage>
</organism>
<evidence type="ECO:0000313" key="1">
    <source>
        <dbReference type="EMBL" id="CAJ1082777.1"/>
    </source>
</evidence>
<dbReference type="Proteomes" id="UP001178508">
    <property type="component" value="Chromosome 21"/>
</dbReference>
<reference evidence="1" key="1">
    <citation type="submission" date="2023-08" db="EMBL/GenBank/DDBJ databases">
        <authorList>
            <person name="Alioto T."/>
            <person name="Alioto T."/>
            <person name="Gomez Garrido J."/>
        </authorList>
    </citation>
    <scope>NUCLEOTIDE SEQUENCE</scope>
</reference>
<dbReference type="EMBL" id="OY660884">
    <property type="protein sequence ID" value="CAJ1082777.1"/>
    <property type="molecule type" value="Genomic_DNA"/>
</dbReference>
<evidence type="ECO:0000313" key="2">
    <source>
        <dbReference type="Proteomes" id="UP001178508"/>
    </source>
</evidence>
<name>A0AAV1H9Q9_XYRNO</name>
<accession>A0AAV1H9Q9</accession>
<gene>
    <name evidence="1" type="ORF">XNOV1_A019426</name>
</gene>
<proteinExistence type="predicted"/>
<protein>
    <submittedName>
        <fullName evidence="1">Uncharacterized protein</fullName>
    </submittedName>
</protein>
<keyword evidence="2" id="KW-1185">Reference proteome</keyword>